<dbReference type="InterPro" id="IPR011518">
    <property type="entry name" value="Transposase_36"/>
</dbReference>
<name>A0A2Z3H5I0_9BACT</name>
<dbReference type="OrthoDB" id="278400at2"/>
<dbReference type="AlphaFoldDB" id="A0A2Z3H5I0"/>
<sequence>MECVCPVVRLAYYPPYHSKYNPIEHCWGVLENHWGGDLLDTREAVLGFARSMTWGGKHPTVEVLTDAYPKGVRLTKKEMAQVEDEVHRLPDLNDWFVDIPGHELPPLG</sequence>
<dbReference type="Proteomes" id="UP000245802">
    <property type="component" value="Chromosome"/>
</dbReference>
<reference evidence="1 2" key="1">
    <citation type="submission" date="2018-01" db="EMBL/GenBank/DDBJ databases">
        <title>G. obscuriglobus.</title>
        <authorList>
            <person name="Franke J."/>
            <person name="Blomberg W."/>
            <person name="Selmecki A."/>
        </authorList>
    </citation>
    <scope>NUCLEOTIDE SEQUENCE [LARGE SCALE GENOMIC DNA]</scope>
    <source>
        <strain evidence="1 2">DSM 5831</strain>
    </source>
</reference>
<accession>A0A2Z3H5I0</accession>
<evidence type="ECO:0000313" key="1">
    <source>
        <dbReference type="EMBL" id="AWM42079.1"/>
    </source>
</evidence>
<organism evidence="1 2">
    <name type="scientific">Gemmata obscuriglobus</name>
    <dbReference type="NCBI Taxonomy" id="114"/>
    <lineage>
        <taxon>Bacteria</taxon>
        <taxon>Pseudomonadati</taxon>
        <taxon>Planctomycetota</taxon>
        <taxon>Planctomycetia</taxon>
        <taxon>Gemmatales</taxon>
        <taxon>Gemmataceae</taxon>
        <taxon>Gemmata</taxon>
    </lineage>
</organism>
<dbReference type="Pfam" id="PF07592">
    <property type="entry name" value="DDE_Tnp_ISAZ013"/>
    <property type="match status" value="1"/>
</dbReference>
<proteinExistence type="predicted"/>
<dbReference type="EMBL" id="CP025958">
    <property type="protein sequence ID" value="AWM42079.1"/>
    <property type="molecule type" value="Genomic_DNA"/>
</dbReference>
<evidence type="ECO:0000313" key="2">
    <source>
        <dbReference type="Proteomes" id="UP000245802"/>
    </source>
</evidence>
<keyword evidence="2" id="KW-1185">Reference proteome</keyword>
<protein>
    <submittedName>
        <fullName evidence="1">Uncharacterized protein</fullName>
    </submittedName>
</protein>
<dbReference type="KEGG" id="gog:C1280_37205"/>
<gene>
    <name evidence="1" type="ORF">C1280_37205</name>
</gene>